<keyword evidence="1" id="KW-0732">Signal</keyword>
<evidence type="ECO:0000313" key="2">
    <source>
        <dbReference type="EMBL" id="SCX81180.1"/>
    </source>
</evidence>
<proteinExistence type="predicted"/>
<gene>
    <name evidence="2" type="ORF">SAMN02927903_00147</name>
</gene>
<reference evidence="2 3" key="1">
    <citation type="submission" date="2016-10" db="EMBL/GenBank/DDBJ databases">
        <authorList>
            <person name="de Groot N.N."/>
        </authorList>
    </citation>
    <scope>NUCLEOTIDE SEQUENCE [LARGE SCALE GENOMIC DNA]</scope>
    <source>
        <strain evidence="2 3">CGMCC 1.7031</strain>
    </source>
</reference>
<feature type="signal peptide" evidence="1">
    <location>
        <begin position="1"/>
        <end position="18"/>
    </location>
</feature>
<organism evidence="2 3">
    <name type="scientific">Flavobacterium caeni</name>
    <dbReference type="NCBI Taxonomy" id="490189"/>
    <lineage>
        <taxon>Bacteria</taxon>
        <taxon>Pseudomonadati</taxon>
        <taxon>Bacteroidota</taxon>
        <taxon>Flavobacteriia</taxon>
        <taxon>Flavobacteriales</taxon>
        <taxon>Flavobacteriaceae</taxon>
        <taxon>Flavobacterium</taxon>
    </lineage>
</organism>
<dbReference type="AlphaFoldDB" id="A0A1G5ATP1"/>
<dbReference type="EMBL" id="FMVF01000002">
    <property type="protein sequence ID" value="SCX81180.1"/>
    <property type="molecule type" value="Genomic_DNA"/>
</dbReference>
<evidence type="ECO:0000256" key="1">
    <source>
        <dbReference type="SAM" id="SignalP"/>
    </source>
</evidence>
<protein>
    <recommendedName>
        <fullName evidence="4">Lipocalin-like domain-containing protein</fullName>
    </recommendedName>
</protein>
<name>A0A1G5ATP1_9FLAO</name>
<accession>A0A1G5ATP1</accession>
<feature type="chain" id="PRO_5011780543" description="Lipocalin-like domain-containing protein" evidence="1">
    <location>
        <begin position="19"/>
        <end position="127"/>
    </location>
</feature>
<dbReference type="RefSeq" id="WP_091140142.1">
    <property type="nucleotide sequence ID" value="NZ_FMVF01000002.1"/>
</dbReference>
<keyword evidence="3" id="KW-1185">Reference proteome</keyword>
<sequence>MKKIIAILLALLTFAAHAQNAQSLAGQWRIHQVVSIDGLSKAKLKDAKQALESNVILTFNPDGTFKSTADPKRTVTNWTYKKKTKTILLTGKSQRLKIKVLKFKQTSMRVKMQLSKSILGEFVLVKE</sequence>
<evidence type="ECO:0000313" key="3">
    <source>
        <dbReference type="Proteomes" id="UP000199354"/>
    </source>
</evidence>
<dbReference type="STRING" id="490189.SAMN02927903_00147"/>
<dbReference type="Proteomes" id="UP000199354">
    <property type="component" value="Unassembled WGS sequence"/>
</dbReference>
<evidence type="ECO:0008006" key="4">
    <source>
        <dbReference type="Google" id="ProtNLM"/>
    </source>
</evidence>